<dbReference type="SUPFAM" id="SSF51735">
    <property type="entry name" value="NAD(P)-binding Rossmann-fold domains"/>
    <property type="match status" value="1"/>
</dbReference>
<dbReference type="InterPro" id="IPR001509">
    <property type="entry name" value="Epimerase_deHydtase"/>
</dbReference>
<keyword evidence="3" id="KW-1185">Reference proteome</keyword>
<dbReference type="Proteomes" id="UP000749040">
    <property type="component" value="Unassembled WGS sequence"/>
</dbReference>
<dbReference type="InterPro" id="IPR051207">
    <property type="entry name" value="ComplexI_NDUFA9_subunit"/>
</dbReference>
<organism evidence="2 3">
    <name type="scientific">Actinacidiphila acididurans</name>
    <dbReference type="NCBI Taxonomy" id="2784346"/>
    <lineage>
        <taxon>Bacteria</taxon>
        <taxon>Bacillati</taxon>
        <taxon>Actinomycetota</taxon>
        <taxon>Actinomycetes</taxon>
        <taxon>Kitasatosporales</taxon>
        <taxon>Streptomycetaceae</taxon>
        <taxon>Actinacidiphila</taxon>
    </lineage>
</organism>
<evidence type="ECO:0000313" key="3">
    <source>
        <dbReference type="Proteomes" id="UP000749040"/>
    </source>
</evidence>
<dbReference type="Pfam" id="PF01370">
    <property type="entry name" value="Epimerase"/>
    <property type="match status" value="1"/>
</dbReference>
<accession>A0ABS2TZE0</accession>
<proteinExistence type="predicted"/>
<feature type="domain" description="NAD-dependent epimerase/dehydratase" evidence="1">
    <location>
        <begin position="3"/>
        <end position="93"/>
    </location>
</feature>
<comment type="caution">
    <text evidence="2">The sequence shown here is derived from an EMBL/GenBank/DDBJ whole genome shotgun (WGS) entry which is preliminary data.</text>
</comment>
<gene>
    <name evidence="2" type="ORF">ITX44_29915</name>
</gene>
<evidence type="ECO:0000313" key="2">
    <source>
        <dbReference type="EMBL" id="MBM9508697.1"/>
    </source>
</evidence>
<dbReference type="RefSeq" id="WP_205360968.1">
    <property type="nucleotide sequence ID" value="NZ_JADKYB010000019.1"/>
</dbReference>
<sequence>MRIAVAGGTGWAGRLVVDAIGEAGHEAVVIARSQGVDLTTGQGLDAALAGVDVVVDTTNIVTTNRAKAEEFFAATTGRLLQAGQAAGVGHHVVLSIVNCDRVDLGYYYGKRRQEALVAAGPVPYSILRVTQFHEFAAQMLARGGPIVLAPRMLCRPIALTEVAQALLDLAVDRPAGLAPDLAGPEEQEMVSMIRRLHHARGGRRPVVPLRIPGAAGRAVAGGGLLPLGDATLGAQTFDAWVEEDAAARQEDAV</sequence>
<dbReference type="PANTHER" id="PTHR12126:SF11">
    <property type="entry name" value="NADH DEHYDROGENASE [UBIQUINONE] 1 ALPHA SUBCOMPLEX SUBUNIT 9, MITOCHONDRIAL"/>
    <property type="match status" value="1"/>
</dbReference>
<evidence type="ECO:0000259" key="1">
    <source>
        <dbReference type="Pfam" id="PF01370"/>
    </source>
</evidence>
<dbReference type="EMBL" id="JADKYB010000019">
    <property type="protein sequence ID" value="MBM9508697.1"/>
    <property type="molecule type" value="Genomic_DNA"/>
</dbReference>
<reference evidence="2 3" key="1">
    <citation type="submission" date="2021-01" db="EMBL/GenBank/DDBJ databases">
        <title>Streptomyces acididurans sp. nov., isolated from a peat swamp forest soil.</title>
        <authorList>
            <person name="Chantavorakit T."/>
            <person name="Duangmal K."/>
        </authorList>
    </citation>
    <scope>NUCLEOTIDE SEQUENCE [LARGE SCALE GENOMIC DNA]</scope>
    <source>
        <strain evidence="2 3">KK5PA1</strain>
    </source>
</reference>
<protein>
    <submittedName>
        <fullName evidence="2">3-beta hydroxysteroid dehydrogenase</fullName>
    </submittedName>
</protein>
<dbReference type="PANTHER" id="PTHR12126">
    <property type="entry name" value="NADH-UBIQUINONE OXIDOREDUCTASE 39 KDA SUBUNIT-RELATED"/>
    <property type="match status" value="1"/>
</dbReference>
<dbReference type="Gene3D" id="3.40.50.720">
    <property type="entry name" value="NAD(P)-binding Rossmann-like Domain"/>
    <property type="match status" value="1"/>
</dbReference>
<dbReference type="InterPro" id="IPR036291">
    <property type="entry name" value="NAD(P)-bd_dom_sf"/>
</dbReference>
<name>A0ABS2TZE0_9ACTN</name>